<sequence length="901" mass="95468">MADALPLRWWYWEESSQWTLDYPPLFAWFERAVALVGARVDPNMVRLDSLDYASECTRAVQKGSVMLGDLTLVLGLAACFWQHIRGKASIGVLSADAGAAQRSIVLVTLNGGLLLADHMHFQYNGMLLGVLLLSLGLMIQGRQVASGLVFAALLMMKHLYACLAPLYFVYLLKGYCLGAHDAAARNVTVGVTAAVTDATARTGTMPAVRSKRPVLRFLQRLMLLGGGVVSIFAVSLGSICWEGGPLSGAQCLQQMRQLASRLFPFGRGLAHAYWAPNAWALYLAADRALLLALKRSGAVGAAAHTASTTGGLADVHSVVAAAQEAAWKAGGLVGAGVTSVLPAVTPAVTAALVLLSMAPALAKVWRDARPVTFIYAVVYCALCAFMLGWHVHEKAVLTALIPLALVAPLDAPLRHVFRVSAAAAAAALLPLLPRRDQCGTRMVVFASTMVLTYACLGDGGGGGGASGESCGGSGGGGGGTGTPGEGSGGSGGDGGTGTSFEGSGSGGGAGIGDAGSIFSRSDSSSTAHAAKDHNGGNSDDVTHRRQQGLEDLYWRVERAGLCGYAALFAFCEVVHPLAMGRWEGDAEGGGAWVPGMPFLPLMATSVYCAAWLCYCWAWTVASLQRHQRGLKLYSVPGPDEDGVPEAPVVEAQADPTVPPAAVTLDEDGQGAVDAPMKPKEKGKGEFYILSDEEAEALPPMERDQYEKEAEALPPMERDRYKKEAEAMPPMERDQFEKAKEAARLRAAEKFIVRSTGDYECRSCAYVYMAKQNERNFEDLPGTWKCPNDRNFEDLPGTWKCPVCRAPKDTFMAQTVTIAGFEENQRTINLKPLVNAPIRGYGFGASLEYERGQCRALGAFAAMDGLGYGFGTNSMTGGQKNLLIFGGLGVFLALFLLGYALE</sequence>
<accession>A0A835Z7Q6</accession>
<dbReference type="InterPro" id="IPR024934">
    <property type="entry name" value="Rubredoxin-like_dom"/>
</dbReference>
<dbReference type="Proteomes" id="UP000664859">
    <property type="component" value="Unassembled WGS sequence"/>
</dbReference>
<organism evidence="18 19">
    <name type="scientific">Tribonema minus</name>
    <dbReference type="NCBI Taxonomy" id="303371"/>
    <lineage>
        <taxon>Eukaryota</taxon>
        <taxon>Sar</taxon>
        <taxon>Stramenopiles</taxon>
        <taxon>Ochrophyta</taxon>
        <taxon>PX clade</taxon>
        <taxon>Xanthophyceae</taxon>
        <taxon>Tribonematales</taxon>
        <taxon>Tribonemataceae</taxon>
        <taxon>Tribonema</taxon>
    </lineage>
</organism>
<evidence type="ECO:0000256" key="1">
    <source>
        <dbReference type="ARBA" id="ARBA00004477"/>
    </source>
</evidence>
<feature type="transmembrane region" description="Helical" evidence="16">
    <location>
        <begin position="121"/>
        <end position="139"/>
    </location>
</feature>
<evidence type="ECO:0000256" key="12">
    <source>
        <dbReference type="ARBA" id="ARBA00022989"/>
    </source>
</evidence>
<dbReference type="EC" id="2.4.1.265" evidence="4"/>
<reference evidence="18" key="1">
    <citation type="submission" date="2021-02" db="EMBL/GenBank/DDBJ databases">
        <title>First Annotated Genome of the Yellow-green Alga Tribonema minus.</title>
        <authorList>
            <person name="Mahan K.M."/>
        </authorList>
    </citation>
    <scope>NUCLEOTIDE SEQUENCE</scope>
    <source>
        <strain evidence="18">UTEX B ZZ1240</strain>
    </source>
</reference>
<dbReference type="PANTHER" id="PTHR12413">
    <property type="entry name" value="DOLICHYL GLYCOSYLTRANSFERASE"/>
    <property type="match status" value="1"/>
</dbReference>
<keyword evidence="10" id="KW-0256">Endoplasmic reticulum</keyword>
<dbReference type="Pfam" id="PF03155">
    <property type="entry name" value="Alg6_Alg8"/>
    <property type="match status" value="1"/>
</dbReference>
<feature type="region of interest" description="Disordered" evidence="15">
    <location>
        <begin position="466"/>
        <end position="506"/>
    </location>
</feature>
<evidence type="ECO:0000256" key="2">
    <source>
        <dbReference type="ARBA" id="ARBA00004922"/>
    </source>
</evidence>
<evidence type="ECO:0000256" key="7">
    <source>
        <dbReference type="ARBA" id="ARBA00022679"/>
    </source>
</evidence>
<gene>
    <name evidence="18" type="ORF">JKP88DRAFT_305137</name>
</gene>
<evidence type="ECO:0000256" key="8">
    <source>
        <dbReference type="ARBA" id="ARBA00022692"/>
    </source>
</evidence>
<feature type="domain" description="Rubredoxin-like" evidence="17">
    <location>
        <begin position="755"/>
        <end position="813"/>
    </location>
</feature>
<keyword evidence="19" id="KW-1185">Reference proteome</keyword>
<evidence type="ECO:0000256" key="4">
    <source>
        <dbReference type="ARBA" id="ARBA00011938"/>
    </source>
</evidence>
<dbReference type="PANTHER" id="PTHR12413:SF2">
    <property type="entry name" value="DOLICHYL PYROPHOSPHATE GLC1MAN9GLCNAC2 ALPHA-1,3-GLUCOSYLTRANSFERASE-RELATED"/>
    <property type="match status" value="1"/>
</dbReference>
<dbReference type="Gene3D" id="2.20.28.10">
    <property type="match status" value="2"/>
</dbReference>
<evidence type="ECO:0000256" key="3">
    <source>
        <dbReference type="ARBA" id="ARBA00008715"/>
    </source>
</evidence>
<dbReference type="GO" id="GO:0006487">
    <property type="term" value="P:protein N-linked glycosylation"/>
    <property type="evidence" value="ECO:0007669"/>
    <property type="project" value="TreeGrafter"/>
</dbReference>
<dbReference type="InterPro" id="IPR004856">
    <property type="entry name" value="Glyco_trans_ALG6/ALG8"/>
</dbReference>
<protein>
    <recommendedName>
        <fullName evidence="4">dolichyl-P-Glc:Glc1Man9GlcNAc2-PP-dolichol alpha-1,3-glucosyltransferase</fullName>
        <ecNumber evidence="4">2.4.1.265</ecNumber>
    </recommendedName>
</protein>
<feature type="transmembrane region" description="Helical" evidence="16">
    <location>
        <begin position="598"/>
        <end position="621"/>
    </location>
</feature>
<evidence type="ECO:0000256" key="5">
    <source>
        <dbReference type="ARBA" id="ARBA00022448"/>
    </source>
</evidence>
<feature type="region of interest" description="Disordered" evidence="15">
    <location>
        <begin position="519"/>
        <end position="543"/>
    </location>
</feature>
<evidence type="ECO:0000313" key="19">
    <source>
        <dbReference type="Proteomes" id="UP000664859"/>
    </source>
</evidence>
<evidence type="ECO:0000259" key="17">
    <source>
        <dbReference type="PROSITE" id="PS50903"/>
    </source>
</evidence>
<comment type="subcellular location">
    <subcellularLocation>
        <location evidence="1">Endoplasmic reticulum membrane</location>
        <topology evidence="1">Multi-pass membrane protein</topology>
    </subcellularLocation>
</comment>
<evidence type="ECO:0000256" key="9">
    <source>
        <dbReference type="ARBA" id="ARBA00022723"/>
    </source>
</evidence>
<keyword evidence="7 18" id="KW-0808">Transferase</keyword>
<feature type="transmembrane region" description="Helical" evidence="16">
    <location>
        <begin position="65"/>
        <end position="84"/>
    </location>
</feature>
<dbReference type="UniPathway" id="UPA00378"/>
<dbReference type="GO" id="GO:0005506">
    <property type="term" value="F:iron ion binding"/>
    <property type="evidence" value="ECO:0007669"/>
    <property type="project" value="InterPro"/>
</dbReference>
<keyword evidence="12 16" id="KW-1133">Transmembrane helix</keyword>
<evidence type="ECO:0000256" key="11">
    <source>
        <dbReference type="ARBA" id="ARBA00022982"/>
    </source>
</evidence>
<feature type="transmembrane region" description="Helical" evidence="16">
    <location>
        <begin position="881"/>
        <end position="900"/>
    </location>
</feature>
<evidence type="ECO:0000256" key="6">
    <source>
        <dbReference type="ARBA" id="ARBA00022676"/>
    </source>
</evidence>
<feature type="transmembrane region" description="Helical" evidence="16">
    <location>
        <begin position="373"/>
        <end position="392"/>
    </location>
</feature>
<evidence type="ECO:0000313" key="18">
    <source>
        <dbReference type="EMBL" id="KAG5188221.1"/>
    </source>
</evidence>
<dbReference type="GO" id="GO:0042283">
    <property type="term" value="F:dolichyl pyrophosphate Glc1Man9GlcNAc2 alpha-1,3-glucosyltransferase activity"/>
    <property type="evidence" value="ECO:0007669"/>
    <property type="project" value="UniProtKB-EC"/>
</dbReference>
<dbReference type="Pfam" id="PF00301">
    <property type="entry name" value="Rubredoxin"/>
    <property type="match status" value="1"/>
</dbReference>
<keyword evidence="8 16" id="KW-0812">Transmembrane</keyword>
<evidence type="ECO:0000256" key="14">
    <source>
        <dbReference type="ARBA" id="ARBA00023136"/>
    </source>
</evidence>
<feature type="transmembrane region" description="Helical" evidence="16">
    <location>
        <begin position="412"/>
        <end position="432"/>
    </location>
</feature>
<comment type="caution">
    <text evidence="18">The sequence shown here is derived from an EMBL/GenBank/DDBJ whole genome shotgun (WGS) entry which is preliminary data.</text>
</comment>
<dbReference type="EMBL" id="JAFCMP010000074">
    <property type="protein sequence ID" value="KAG5188221.1"/>
    <property type="molecule type" value="Genomic_DNA"/>
</dbReference>
<feature type="transmembrane region" description="Helical" evidence="16">
    <location>
        <begin position="561"/>
        <end position="578"/>
    </location>
</feature>
<comment type="similarity">
    <text evidence="3">Belongs to the ALG6/ALG8 glucosyltransferase family.</text>
</comment>
<dbReference type="SUPFAM" id="SSF57802">
    <property type="entry name" value="Rubredoxin-like"/>
    <property type="match status" value="1"/>
</dbReference>
<proteinExistence type="inferred from homology"/>
<dbReference type="AlphaFoldDB" id="A0A835Z7Q6"/>
<feature type="transmembrane region" description="Helical" evidence="16">
    <location>
        <begin position="148"/>
        <end position="170"/>
    </location>
</feature>
<evidence type="ECO:0000256" key="13">
    <source>
        <dbReference type="ARBA" id="ARBA00023004"/>
    </source>
</evidence>
<keyword evidence="6" id="KW-0328">Glycosyltransferase</keyword>
<comment type="pathway">
    <text evidence="2">Protein modification; protein glycosylation.</text>
</comment>
<keyword evidence="5" id="KW-0813">Transport</keyword>
<name>A0A835Z7Q6_9STRA</name>
<keyword evidence="9" id="KW-0479">Metal-binding</keyword>
<dbReference type="GO" id="GO:0005789">
    <property type="term" value="C:endoplasmic reticulum membrane"/>
    <property type="evidence" value="ECO:0007669"/>
    <property type="project" value="UniProtKB-SubCell"/>
</dbReference>
<dbReference type="CDD" id="cd00730">
    <property type="entry name" value="rubredoxin"/>
    <property type="match status" value="1"/>
</dbReference>
<evidence type="ECO:0000256" key="16">
    <source>
        <dbReference type="SAM" id="Phobius"/>
    </source>
</evidence>
<feature type="transmembrane region" description="Helical" evidence="16">
    <location>
        <begin position="340"/>
        <end position="361"/>
    </location>
</feature>
<dbReference type="InterPro" id="IPR024935">
    <property type="entry name" value="Rubredoxin_dom"/>
</dbReference>
<keyword evidence="14 16" id="KW-0472">Membrane</keyword>
<evidence type="ECO:0000256" key="15">
    <source>
        <dbReference type="SAM" id="MobiDB-lite"/>
    </source>
</evidence>
<evidence type="ECO:0000256" key="10">
    <source>
        <dbReference type="ARBA" id="ARBA00022824"/>
    </source>
</evidence>
<dbReference type="PROSITE" id="PS50903">
    <property type="entry name" value="RUBREDOXIN_LIKE"/>
    <property type="match status" value="1"/>
</dbReference>
<feature type="transmembrane region" description="Helical" evidence="16">
    <location>
        <begin position="221"/>
        <end position="239"/>
    </location>
</feature>
<keyword evidence="11" id="KW-0249">Electron transport</keyword>
<keyword evidence="13" id="KW-0408">Iron</keyword>
<dbReference type="OrthoDB" id="1689333at2759"/>